<evidence type="ECO:0000256" key="1">
    <source>
        <dbReference type="PROSITE-ProRule" id="PRU10100"/>
    </source>
</evidence>
<feature type="domain" description="Asparaginase/glutaminase C-terminal" evidence="3">
    <location>
        <begin position="272"/>
        <end position="364"/>
    </location>
</feature>
<evidence type="ECO:0000259" key="3">
    <source>
        <dbReference type="Pfam" id="PF17763"/>
    </source>
</evidence>
<comment type="caution">
    <text evidence="4">The sequence shown here is derived from an EMBL/GenBank/DDBJ whole genome shotgun (WGS) entry which is preliminary data.</text>
</comment>
<dbReference type="EC" id="3.5.1.1" evidence="4"/>
<dbReference type="GO" id="GO:0004067">
    <property type="term" value="F:asparaginase activity"/>
    <property type="evidence" value="ECO:0007669"/>
    <property type="project" value="UniProtKB-EC"/>
</dbReference>
<dbReference type="PRINTS" id="PR00139">
    <property type="entry name" value="ASNGLNASE"/>
</dbReference>
<feature type="active site" evidence="1">
    <location>
        <position position="96"/>
    </location>
</feature>
<dbReference type="PIRSF" id="PIRSF001220">
    <property type="entry name" value="L-ASNase_gatD"/>
    <property type="match status" value="1"/>
</dbReference>
<organism evidence="4 5">
    <name type="scientific">Paracoccus maritimus</name>
    <dbReference type="NCBI Taxonomy" id="2933292"/>
    <lineage>
        <taxon>Bacteria</taxon>
        <taxon>Pseudomonadati</taxon>
        <taxon>Pseudomonadota</taxon>
        <taxon>Alphaproteobacteria</taxon>
        <taxon>Rhodobacterales</taxon>
        <taxon>Paracoccaceae</taxon>
        <taxon>Paracoccus</taxon>
    </lineage>
</organism>
<dbReference type="Pfam" id="PF00710">
    <property type="entry name" value="Asparaginase"/>
    <property type="match status" value="1"/>
</dbReference>
<dbReference type="InterPro" id="IPR006034">
    <property type="entry name" value="Asparaginase/glutaminase-like"/>
</dbReference>
<dbReference type="InterPro" id="IPR027473">
    <property type="entry name" value="L-asparaginase_C"/>
</dbReference>
<dbReference type="InterPro" id="IPR040919">
    <property type="entry name" value="Asparaginase_C"/>
</dbReference>
<dbReference type="InterPro" id="IPR036152">
    <property type="entry name" value="Asp/glu_Ase-like_sf"/>
</dbReference>
<dbReference type="Gene3D" id="3.40.50.1170">
    <property type="entry name" value="L-asparaginase, N-terminal domain"/>
    <property type="match status" value="1"/>
</dbReference>
<dbReference type="EMBL" id="JANAVZ010000001">
    <property type="protein sequence ID" value="MCT4331776.1"/>
    <property type="molecule type" value="Genomic_DNA"/>
</dbReference>
<reference evidence="4 5" key="1">
    <citation type="submission" date="2022-04" db="EMBL/GenBank/DDBJ databases">
        <title>Paracoccus sp. YLB-12 draft genome sequence.</title>
        <authorList>
            <person name="Yu L."/>
        </authorList>
    </citation>
    <scope>NUCLEOTIDE SEQUENCE [LARGE SCALE GENOMIC DNA]</scope>
    <source>
        <strain evidence="4 5">YLB-12</strain>
    </source>
</reference>
<evidence type="ECO:0000313" key="4">
    <source>
        <dbReference type="EMBL" id="MCT4331776.1"/>
    </source>
</evidence>
<dbReference type="Pfam" id="PF17763">
    <property type="entry name" value="Asparaginase_C"/>
    <property type="match status" value="1"/>
</dbReference>
<protein>
    <submittedName>
        <fullName evidence="4">Asparaginase domain-containing protein</fullName>
        <ecNumber evidence="4">3.5.1.1</ecNumber>
    </submittedName>
</protein>
<dbReference type="Gene3D" id="3.40.50.40">
    <property type="match status" value="1"/>
</dbReference>
<evidence type="ECO:0000313" key="5">
    <source>
        <dbReference type="Proteomes" id="UP001320702"/>
    </source>
</evidence>
<keyword evidence="5" id="KW-1185">Reference proteome</keyword>
<dbReference type="PIRSF" id="PIRSF500176">
    <property type="entry name" value="L_ASNase"/>
    <property type="match status" value="1"/>
</dbReference>
<dbReference type="SUPFAM" id="SSF53774">
    <property type="entry name" value="Glutaminase/Asparaginase"/>
    <property type="match status" value="1"/>
</dbReference>
<dbReference type="PROSITE" id="PS00917">
    <property type="entry name" value="ASN_GLN_ASE_2"/>
    <property type="match status" value="1"/>
</dbReference>
<dbReference type="SMART" id="SM00870">
    <property type="entry name" value="Asparaginase"/>
    <property type="match status" value="1"/>
</dbReference>
<sequence length="504" mass="52221">MRICIIIAGGTITCAGKPLAPMPADRFAGAARQLLGPTLAATFPQLDLHFDDGLRFDSDSGLLDSTDLRPGDWCRIARRILTGYADHDAFVVLHGTDTMDYSAAALPFLLNVFDPLGLGRAVLSKPVILTGAQLPLFRETSDGLVLNAGGDGFANLSGALACAALRIPEVSLFFDGKLWRGSRAIKVSTTRFAAFDSPHFQPLAEAGIGVWLGHAAPLPGPADPRLALDDPSARAMATAQLDAVEASIEQHPVVELPATPADHSRQYPPLAAMIDAAVAQGARGVLLTGYGEGNLPAGGGGIEAALRRADDAGVTIMVGSRVIGGKVGTFNYAAGAWIAGTGAVGAGDMTPVAAFAKFSVLSAAANHNGWDRAGLRLLMQRNLAGECTGQDRLVDGAVLRPGMALKSACGGASLDNGPDGLVLRTGDGRPVWSLDRPGRLIMRDAPAFVAPDGAVLWQSDARLPGGVLILEGDTHPVLMLHDPAGRIAPLKVAPIRDRGARPGP</sequence>
<dbReference type="PANTHER" id="PTHR11707">
    <property type="entry name" value="L-ASPARAGINASE"/>
    <property type="match status" value="1"/>
</dbReference>
<dbReference type="InterPro" id="IPR027475">
    <property type="entry name" value="Asparaginase/glutaminase_AS2"/>
</dbReference>
<proteinExistence type="predicted"/>
<dbReference type="InterPro" id="IPR027474">
    <property type="entry name" value="L-asparaginase_N"/>
</dbReference>
<feature type="domain" description="L-asparaginase N-terminal" evidence="2">
    <location>
        <begin position="2"/>
        <end position="208"/>
    </location>
</feature>
<name>A0ABT2K5U8_9RHOB</name>
<keyword evidence="4" id="KW-0378">Hydrolase</keyword>
<dbReference type="SFLD" id="SFLDS00057">
    <property type="entry name" value="Glutaminase/Asparaginase"/>
    <property type="match status" value="1"/>
</dbReference>
<dbReference type="RefSeq" id="WP_260275643.1">
    <property type="nucleotide sequence ID" value="NZ_JANAVZ010000001.1"/>
</dbReference>
<evidence type="ECO:0000259" key="2">
    <source>
        <dbReference type="Pfam" id="PF00710"/>
    </source>
</evidence>
<gene>
    <name evidence="4" type="ORF">MU516_02700</name>
</gene>
<dbReference type="PANTHER" id="PTHR11707:SF28">
    <property type="entry name" value="60 KDA LYSOPHOSPHOLIPASE"/>
    <property type="match status" value="1"/>
</dbReference>
<dbReference type="InterPro" id="IPR037152">
    <property type="entry name" value="L-asparaginase_N_sf"/>
</dbReference>
<dbReference type="Proteomes" id="UP001320702">
    <property type="component" value="Unassembled WGS sequence"/>
</dbReference>
<accession>A0ABT2K5U8</accession>
<dbReference type="PROSITE" id="PS51732">
    <property type="entry name" value="ASN_GLN_ASE_3"/>
    <property type="match status" value="1"/>
</dbReference>